<protein>
    <submittedName>
        <fullName evidence="7">Si:ch73-335l21.4</fullName>
    </submittedName>
</protein>
<reference evidence="7" key="1">
    <citation type="submission" date="2025-08" db="UniProtKB">
        <authorList>
            <consortium name="Ensembl"/>
        </authorList>
    </citation>
    <scope>IDENTIFICATION</scope>
</reference>
<dbReference type="Ensembl" id="ENSMAMT00000004171.2">
    <property type="protein sequence ID" value="ENSMAMP00000004075.1"/>
    <property type="gene ID" value="ENSMAMG00000002769.2"/>
</dbReference>
<dbReference type="InterPro" id="IPR001841">
    <property type="entry name" value="Znf_RING"/>
</dbReference>
<dbReference type="SMART" id="SM00184">
    <property type="entry name" value="RING"/>
    <property type="match status" value="1"/>
</dbReference>
<evidence type="ECO:0000256" key="4">
    <source>
        <dbReference type="PROSITE-ProRule" id="PRU00175"/>
    </source>
</evidence>
<evidence type="ECO:0000256" key="5">
    <source>
        <dbReference type="SAM" id="MobiDB-lite"/>
    </source>
</evidence>
<dbReference type="SUPFAM" id="SSF57850">
    <property type="entry name" value="RING/U-box"/>
    <property type="match status" value="1"/>
</dbReference>
<dbReference type="OrthoDB" id="252722at2759"/>
<keyword evidence="3" id="KW-0862">Zinc</keyword>
<dbReference type="InParanoid" id="A0A3Q3RL74"/>
<evidence type="ECO:0000313" key="8">
    <source>
        <dbReference type="Proteomes" id="UP000261640"/>
    </source>
</evidence>
<accession>A0A3Q3RL74</accession>
<keyword evidence="1" id="KW-0479">Metal-binding</keyword>
<feature type="domain" description="RING-type" evidence="6">
    <location>
        <begin position="7"/>
        <end position="61"/>
    </location>
</feature>
<dbReference type="Proteomes" id="UP000261640">
    <property type="component" value="Unplaced"/>
</dbReference>
<dbReference type="InterPro" id="IPR051435">
    <property type="entry name" value="RING_finger_E3_ubiq-ligases"/>
</dbReference>
<dbReference type="GO" id="GO:0016567">
    <property type="term" value="P:protein ubiquitination"/>
    <property type="evidence" value="ECO:0007669"/>
    <property type="project" value="TreeGrafter"/>
</dbReference>
<dbReference type="PANTHER" id="PTHR22791:SF14">
    <property type="entry name" value="RING FINGER PROTEIN 227"/>
    <property type="match status" value="1"/>
</dbReference>
<feature type="region of interest" description="Disordered" evidence="5">
    <location>
        <begin position="88"/>
        <end position="140"/>
    </location>
</feature>
<dbReference type="PROSITE" id="PS00518">
    <property type="entry name" value="ZF_RING_1"/>
    <property type="match status" value="1"/>
</dbReference>
<dbReference type="PANTHER" id="PTHR22791">
    <property type="entry name" value="RING-TYPE DOMAIN-CONTAINING PROTEIN"/>
    <property type="match status" value="1"/>
</dbReference>
<keyword evidence="8" id="KW-1185">Reference proteome</keyword>
<keyword evidence="2 4" id="KW-0863">Zinc-finger</keyword>
<sequence>MYSELDCGICYRTFNAGRRCPRELHCKHSFCESCLLVLSRPPGPDDAPPADRCHIVCPLCRQTTSISSERTVRVALRVDECVLERLLAAGAPDQDDDDEEEDGEPKEEEGGDDSEEATRLETPAEESDSSAGTRGGSLRRSWKKVWRKIVGKGTRRGGENCMTSADLRNLALMSCYVF</sequence>
<evidence type="ECO:0000259" key="6">
    <source>
        <dbReference type="PROSITE" id="PS50089"/>
    </source>
</evidence>
<dbReference type="GeneID" id="113135303"/>
<dbReference type="PROSITE" id="PS50089">
    <property type="entry name" value="ZF_RING_2"/>
    <property type="match status" value="1"/>
</dbReference>
<evidence type="ECO:0000256" key="1">
    <source>
        <dbReference type="ARBA" id="ARBA00022723"/>
    </source>
</evidence>
<evidence type="ECO:0000313" key="7">
    <source>
        <dbReference type="Ensembl" id="ENSMAMP00000004075.1"/>
    </source>
</evidence>
<evidence type="ECO:0000256" key="2">
    <source>
        <dbReference type="ARBA" id="ARBA00022771"/>
    </source>
</evidence>
<evidence type="ECO:0000256" key="3">
    <source>
        <dbReference type="ARBA" id="ARBA00022833"/>
    </source>
</evidence>
<dbReference type="InterPro" id="IPR017907">
    <property type="entry name" value="Znf_RING_CS"/>
</dbReference>
<name>A0A3Q3RL74_9TELE</name>
<dbReference type="GO" id="GO:0061630">
    <property type="term" value="F:ubiquitin protein ligase activity"/>
    <property type="evidence" value="ECO:0007669"/>
    <property type="project" value="TreeGrafter"/>
</dbReference>
<dbReference type="STRING" id="205130.ENSMAMP00000004075"/>
<feature type="compositionally biased region" description="Acidic residues" evidence="5">
    <location>
        <begin position="93"/>
        <end position="115"/>
    </location>
</feature>
<dbReference type="InterPro" id="IPR013083">
    <property type="entry name" value="Znf_RING/FYVE/PHD"/>
</dbReference>
<dbReference type="Gene3D" id="3.30.40.10">
    <property type="entry name" value="Zinc/RING finger domain, C3HC4 (zinc finger)"/>
    <property type="match status" value="1"/>
</dbReference>
<dbReference type="GO" id="GO:0008270">
    <property type="term" value="F:zinc ion binding"/>
    <property type="evidence" value="ECO:0007669"/>
    <property type="project" value="UniProtKB-KW"/>
</dbReference>
<reference evidence="7" key="2">
    <citation type="submission" date="2025-09" db="UniProtKB">
        <authorList>
            <consortium name="Ensembl"/>
        </authorList>
    </citation>
    <scope>IDENTIFICATION</scope>
</reference>
<dbReference type="AlphaFoldDB" id="A0A3Q3RL74"/>
<proteinExistence type="predicted"/>
<dbReference type="GeneTree" id="ENSGT00730000112287"/>
<organism evidence="7 8">
    <name type="scientific">Mastacembelus armatus</name>
    <name type="common">zig-zag eel</name>
    <dbReference type="NCBI Taxonomy" id="205130"/>
    <lineage>
        <taxon>Eukaryota</taxon>
        <taxon>Metazoa</taxon>
        <taxon>Chordata</taxon>
        <taxon>Craniata</taxon>
        <taxon>Vertebrata</taxon>
        <taxon>Euteleostomi</taxon>
        <taxon>Actinopterygii</taxon>
        <taxon>Neopterygii</taxon>
        <taxon>Teleostei</taxon>
        <taxon>Neoteleostei</taxon>
        <taxon>Acanthomorphata</taxon>
        <taxon>Anabantaria</taxon>
        <taxon>Synbranchiformes</taxon>
        <taxon>Mastacembelidae</taxon>
        <taxon>Mastacembelus</taxon>
    </lineage>
</organism>
<dbReference type="RefSeq" id="XP_026171002.1">
    <property type="nucleotide sequence ID" value="XM_026315217.2"/>
</dbReference>